<organism evidence="1 2">
    <name type="scientific">Habropoda laboriosa</name>
    <dbReference type="NCBI Taxonomy" id="597456"/>
    <lineage>
        <taxon>Eukaryota</taxon>
        <taxon>Metazoa</taxon>
        <taxon>Ecdysozoa</taxon>
        <taxon>Arthropoda</taxon>
        <taxon>Hexapoda</taxon>
        <taxon>Insecta</taxon>
        <taxon>Pterygota</taxon>
        <taxon>Neoptera</taxon>
        <taxon>Endopterygota</taxon>
        <taxon>Hymenoptera</taxon>
        <taxon>Apocrita</taxon>
        <taxon>Aculeata</taxon>
        <taxon>Apoidea</taxon>
        <taxon>Anthophila</taxon>
        <taxon>Apidae</taxon>
        <taxon>Habropoda</taxon>
    </lineage>
</organism>
<dbReference type="EMBL" id="KQ414675">
    <property type="protein sequence ID" value="KOC64122.1"/>
    <property type="molecule type" value="Genomic_DNA"/>
</dbReference>
<name>A0A0L7QZY2_9HYME</name>
<evidence type="ECO:0000313" key="2">
    <source>
        <dbReference type="Proteomes" id="UP000053825"/>
    </source>
</evidence>
<keyword evidence="2" id="KW-1185">Reference proteome</keyword>
<dbReference type="AlphaFoldDB" id="A0A0L7QZY2"/>
<sequence>MVHINPVNIISMLITSLQISSSNVSLPNPREIDLHDAILDIITRYTKEGILVEDD</sequence>
<protein>
    <submittedName>
        <fullName evidence="1">Uncharacterized protein</fullName>
    </submittedName>
</protein>
<gene>
    <name evidence="1" type="ORF">WH47_01690</name>
</gene>
<accession>A0A0L7QZY2</accession>
<dbReference type="Proteomes" id="UP000053825">
    <property type="component" value="Unassembled WGS sequence"/>
</dbReference>
<reference evidence="1 2" key="1">
    <citation type="submission" date="2015-07" db="EMBL/GenBank/DDBJ databases">
        <title>The genome of Habropoda laboriosa.</title>
        <authorList>
            <person name="Pan H."/>
            <person name="Kapheim K."/>
        </authorList>
    </citation>
    <scope>NUCLEOTIDE SEQUENCE [LARGE SCALE GENOMIC DNA]</scope>
    <source>
        <strain evidence="1">0110345459</strain>
    </source>
</reference>
<proteinExistence type="predicted"/>
<evidence type="ECO:0000313" key="1">
    <source>
        <dbReference type="EMBL" id="KOC64122.1"/>
    </source>
</evidence>